<sequence>MEIVKTLKDFLDGYFYVDDRGLGIIKVLPLENNIVNPEIYLEIQDINEGFEVNKVVRRNKVILGVFTKKESAILCIALQCMKWKEDQIYPQPEVDIDLYEVKNIELEIADRCISKQIEKKFYNINQIKKESICLLKKNNIYKIFYVDADEKLFLINGDNDELGIGMVVLYNYAWLYQWMYQLIEKWRKEVNINNNEMGKIIRILLDAQG</sequence>
<dbReference type="EMBL" id="SXCS01000004">
    <property type="protein sequence ID" value="NFR61396.1"/>
    <property type="molecule type" value="Genomic_DNA"/>
</dbReference>
<dbReference type="RefSeq" id="WP_040108422.1">
    <property type="nucleotide sequence ID" value="NZ_CP082943.1"/>
</dbReference>
<protein>
    <submittedName>
        <fullName evidence="1">Uncharacterized protein</fullName>
    </submittedName>
</protein>
<dbReference type="Proteomes" id="UP000486601">
    <property type="component" value="Unassembled WGS sequence"/>
</dbReference>
<evidence type="ECO:0000313" key="2">
    <source>
        <dbReference type="Proteomes" id="UP000486601"/>
    </source>
</evidence>
<accession>A0A7X5P8L0</accession>
<reference evidence="1 2" key="1">
    <citation type="submission" date="2019-04" db="EMBL/GenBank/DDBJ databases">
        <title>Genome sequencing of Clostridium botulinum Groups I-IV and Clostridium butyricum.</title>
        <authorList>
            <person name="Brunt J."/>
            <person name="Van Vliet A.H.M."/>
            <person name="Stringer S.C."/>
            <person name="Carter A.T."/>
            <person name="Peck M.W."/>
        </authorList>
    </citation>
    <scope>NUCLEOTIDE SEQUENCE [LARGE SCALE GENOMIC DNA]</scope>
    <source>
        <strain evidence="1 2">IFR 18/108</strain>
    </source>
</reference>
<proteinExistence type="predicted"/>
<comment type="caution">
    <text evidence="1">The sequence shown here is derived from an EMBL/GenBank/DDBJ whole genome shotgun (WGS) entry which is preliminary data.</text>
</comment>
<evidence type="ECO:0000313" key="1">
    <source>
        <dbReference type="EMBL" id="NFR61396.1"/>
    </source>
</evidence>
<name>A0A7X5P8L0_CLOSG</name>
<organism evidence="1 2">
    <name type="scientific">Clostridium sporogenes</name>
    <dbReference type="NCBI Taxonomy" id="1509"/>
    <lineage>
        <taxon>Bacteria</taxon>
        <taxon>Bacillati</taxon>
        <taxon>Bacillota</taxon>
        <taxon>Clostridia</taxon>
        <taxon>Eubacteriales</taxon>
        <taxon>Clostridiaceae</taxon>
        <taxon>Clostridium</taxon>
    </lineage>
</organism>
<gene>
    <name evidence="1" type="ORF">FDF70_07815</name>
</gene>
<dbReference type="AlphaFoldDB" id="A0A7X5P8L0"/>